<dbReference type="InterPro" id="IPR027417">
    <property type="entry name" value="P-loop_NTPase"/>
</dbReference>
<dbReference type="PANTHER" id="PTHR23274">
    <property type="entry name" value="DNA HELICASE-RELATED"/>
    <property type="match status" value="1"/>
</dbReference>
<dbReference type="InterPro" id="IPR049163">
    <property type="entry name" value="Pif1-like_2B_dom"/>
</dbReference>
<protein>
    <submittedName>
        <fullName evidence="2">Putative ovule protein</fullName>
    </submittedName>
</protein>
<evidence type="ECO:0000313" key="2">
    <source>
        <dbReference type="EMBL" id="JAP29806.1"/>
    </source>
</evidence>
<name>A0A0V0IAZ6_SOLCH</name>
<dbReference type="SUPFAM" id="SSF52540">
    <property type="entry name" value="P-loop containing nucleoside triphosphate hydrolases"/>
    <property type="match status" value="1"/>
</dbReference>
<dbReference type="Pfam" id="PF21530">
    <property type="entry name" value="Pif1_2B_dom"/>
    <property type="match status" value="1"/>
</dbReference>
<sequence>MHSLNPAGLPPYKLMLQKNCPIMLLRNLNPCDGLCNVTHLICNDFKSHIISATISSGDFKNKHVFIPHIPLLTSQDERLPLQFKRSQFPIQLCYAMTINNA</sequence>
<dbReference type="AlphaFoldDB" id="A0A0V0IAZ6"/>
<accession>A0A0V0IAZ6</accession>
<dbReference type="GO" id="GO:0006260">
    <property type="term" value="P:DNA replication"/>
    <property type="evidence" value="ECO:0007669"/>
    <property type="project" value="TreeGrafter"/>
</dbReference>
<organism evidence="2">
    <name type="scientific">Solanum chacoense</name>
    <name type="common">Chaco potato</name>
    <dbReference type="NCBI Taxonomy" id="4108"/>
    <lineage>
        <taxon>Eukaryota</taxon>
        <taxon>Viridiplantae</taxon>
        <taxon>Streptophyta</taxon>
        <taxon>Embryophyta</taxon>
        <taxon>Tracheophyta</taxon>
        <taxon>Spermatophyta</taxon>
        <taxon>Magnoliopsida</taxon>
        <taxon>eudicotyledons</taxon>
        <taxon>Gunneridae</taxon>
        <taxon>Pentapetalae</taxon>
        <taxon>asterids</taxon>
        <taxon>lamiids</taxon>
        <taxon>Solanales</taxon>
        <taxon>Solanaceae</taxon>
        <taxon>Solanoideae</taxon>
        <taxon>Solaneae</taxon>
        <taxon>Solanum</taxon>
    </lineage>
</organism>
<feature type="domain" description="DNA helicase Pif1-like 2B" evidence="1">
    <location>
        <begin position="3"/>
        <end position="43"/>
    </location>
</feature>
<reference evidence="2" key="1">
    <citation type="submission" date="2015-12" db="EMBL/GenBank/DDBJ databases">
        <title>Gene expression during late stages of embryo sac development: a critical building block for successful pollen-pistil interactions.</title>
        <authorList>
            <person name="Liu Y."/>
            <person name="Joly V."/>
            <person name="Sabar M."/>
            <person name="Matton D.P."/>
        </authorList>
    </citation>
    <scope>NUCLEOTIDE SEQUENCE</scope>
</reference>
<dbReference type="GO" id="GO:0005657">
    <property type="term" value="C:replication fork"/>
    <property type="evidence" value="ECO:0007669"/>
    <property type="project" value="TreeGrafter"/>
</dbReference>
<proteinExistence type="predicted"/>
<evidence type="ECO:0000259" key="1">
    <source>
        <dbReference type="Pfam" id="PF21530"/>
    </source>
</evidence>
<dbReference type="EMBL" id="GEDG01008721">
    <property type="protein sequence ID" value="JAP29806.1"/>
    <property type="molecule type" value="Transcribed_RNA"/>
</dbReference>
<dbReference type="PANTHER" id="PTHR23274:SF50">
    <property type="entry name" value="ATP-DEPENDENT DNA HELICASE"/>
    <property type="match status" value="1"/>
</dbReference>